<dbReference type="OrthoDB" id="3252838at2"/>
<name>A0A087E927_9BIFI</name>
<dbReference type="RefSeq" id="WP_051264370.1">
    <property type="nucleotide sequence ID" value="NZ_JAXEUP010000064.1"/>
</dbReference>
<dbReference type="InterPro" id="IPR027417">
    <property type="entry name" value="P-loop_NTPase"/>
</dbReference>
<dbReference type="PANTHER" id="PTHR43384:SF6">
    <property type="entry name" value="SEPTUM SITE-DETERMINING PROTEIN MIND HOMOLOG, CHLOROPLASTIC"/>
    <property type="match status" value="1"/>
</dbReference>
<dbReference type="Gene3D" id="3.40.50.300">
    <property type="entry name" value="P-loop containing nucleotide triphosphate hydrolases"/>
    <property type="match status" value="1"/>
</dbReference>
<dbReference type="STRING" id="356829.BITS_1375"/>
<proteinExistence type="predicted"/>
<sequence length="382" mass="41495">MTQEIGNERFVAMDSQHGGIRHGGSNVPPEKYYTADTDDSLPSFGVTYEGEGQYREHLPQALAGKVHQREIDDTLHGFESNNRSAAVEHPFSNKGGSSPVRQAYEEDGERGFRGRVILFSAPNGGIGLSTLLAMVAWYLTRHGSECAIVDGDLRAGGIDVLLGLEHDEGLRMSDIEAPFGRLNSEALQRDLVQWEGIGVLPCNPWKGKRTEWWELKAAVRALQEHNDIVLVDCGLGNEELVQAHLGAELHIVAAELSVLGLARAQAYCDGAGPALGVGTEDAVDIPMSVIGMMPRGAPHTVGSVSAEEAEAYLRLPVLGVIDHDRKLCADIRSGLGVRRIARSNRSSIEAIAEAIEHPQEAVRQSSGEERKRKGRGRHVKNR</sequence>
<feature type="region of interest" description="Disordered" evidence="3">
    <location>
        <begin position="356"/>
        <end position="382"/>
    </location>
</feature>
<dbReference type="InterPro" id="IPR050625">
    <property type="entry name" value="ParA/MinD_ATPase"/>
</dbReference>
<dbReference type="Proteomes" id="UP000029080">
    <property type="component" value="Unassembled WGS sequence"/>
</dbReference>
<feature type="compositionally biased region" description="Basic and acidic residues" evidence="3">
    <location>
        <begin position="356"/>
        <end position="371"/>
    </location>
</feature>
<dbReference type="PANTHER" id="PTHR43384">
    <property type="entry name" value="SEPTUM SITE-DETERMINING PROTEIN MIND HOMOLOG, CHLOROPLASTIC-RELATED"/>
    <property type="match status" value="1"/>
</dbReference>
<evidence type="ECO:0000313" key="4">
    <source>
        <dbReference type="EMBL" id="KFJ04278.1"/>
    </source>
</evidence>
<keyword evidence="5" id="KW-1185">Reference proteome</keyword>
<protein>
    <submittedName>
        <fullName evidence="4">CobQ/CobB/MinD/ParA nucleotide binding domain-containing protein</fullName>
    </submittedName>
</protein>
<dbReference type="EMBL" id="JGZU01000019">
    <property type="protein sequence ID" value="KFJ04278.1"/>
    <property type="molecule type" value="Genomic_DNA"/>
</dbReference>
<keyword evidence="2" id="KW-0067">ATP-binding</keyword>
<keyword evidence="1" id="KW-0547">Nucleotide-binding</keyword>
<dbReference type="AlphaFoldDB" id="A0A087E927"/>
<dbReference type="GO" id="GO:0005829">
    <property type="term" value="C:cytosol"/>
    <property type="evidence" value="ECO:0007669"/>
    <property type="project" value="TreeGrafter"/>
</dbReference>
<dbReference type="GO" id="GO:0051782">
    <property type="term" value="P:negative regulation of cell division"/>
    <property type="evidence" value="ECO:0007669"/>
    <property type="project" value="TreeGrafter"/>
</dbReference>
<evidence type="ECO:0000256" key="2">
    <source>
        <dbReference type="ARBA" id="ARBA00022840"/>
    </source>
</evidence>
<dbReference type="GO" id="GO:0005524">
    <property type="term" value="F:ATP binding"/>
    <property type="evidence" value="ECO:0007669"/>
    <property type="project" value="UniProtKB-KW"/>
</dbReference>
<accession>A0A087E927</accession>
<dbReference type="SUPFAM" id="SSF52540">
    <property type="entry name" value="P-loop containing nucleoside triphosphate hydrolases"/>
    <property type="match status" value="1"/>
</dbReference>
<evidence type="ECO:0000313" key="5">
    <source>
        <dbReference type="Proteomes" id="UP000029080"/>
    </source>
</evidence>
<evidence type="ECO:0000256" key="3">
    <source>
        <dbReference type="SAM" id="MobiDB-lite"/>
    </source>
</evidence>
<dbReference type="GO" id="GO:0016887">
    <property type="term" value="F:ATP hydrolysis activity"/>
    <property type="evidence" value="ECO:0007669"/>
    <property type="project" value="TreeGrafter"/>
</dbReference>
<dbReference type="GO" id="GO:0009898">
    <property type="term" value="C:cytoplasmic side of plasma membrane"/>
    <property type="evidence" value="ECO:0007669"/>
    <property type="project" value="TreeGrafter"/>
</dbReference>
<reference evidence="4 5" key="1">
    <citation type="submission" date="2014-03" db="EMBL/GenBank/DDBJ databases">
        <title>Genomics of Bifidobacteria.</title>
        <authorList>
            <person name="Ventura M."/>
            <person name="Milani C."/>
            <person name="Lugli G.A."/>
        </authorList>
    </citation>
    <scope>NUCLEOTIDE SEQUENCE [LARGE SCALE GENOMIC DNA]</scope>
    <source>
        <strain evidence="4 5">JCM 13495</strain>
    </source>
</reference>
<feature type="compositionally biased region" description="Basic residues" evidence="3">
    <location>
        <begin position="372"/>
        <end position="382"/>
    </location>
</feature>
<dbReference type="eggNOG" id="COG0455">
    <property type="taxonomic scope" value="Bacteria"/>
</dbReference>
<gene>
    <name evidence="4" type="ORF">BITS_1375</name>
</gene>
<organism evidence="4 5">
    <name type="scientific">Bifidobacterium tsurumiense</name>
    <dbReference type="NCBI Taxonomy" id="356829"/>
    <lineage>
        <taxon>Bacteria</taxon>
        <taxon>Bacillati</taxon>
        <taxon>Actinomycetota</taxon>
        <taxon>Actinomycetes</taxon>
        <taxon>Bifidobacteriales</taxon>
        <taxon>Bifidobacteriaceae</taxon>
        <taxon>Bifidobacterium</taxon>
    </lineage>
</organism>
<comment type="caution">
    <text evidence="4">The sequence shown here is derived from an EMBL/GenBank/DDBJ whole genome shotgun (WGS) entry which is preliminary data.</text>
</comment>
<evidence type="ECO:0000256" key="1">
    <source>
        <dbReference type="ARBA" id="ARBA00022741"/>
    </source>
</evidence>